<dbReference type="NCBIfam" id="TIGR00350">
    <property type="entry name" value="lytR_cpsA_psr"/>
    <property type="match status" value="1"/>
</dbReference>
<dbReference type="PANTHER" id="PTHR33392:SF6">
    <property type="entry name" value="POLYISOPRENYL-TEICHOIC ACID--PEPTIDOGLYCAN TEICHOIC ACID TRANSFERASE TAGU"/>
    <property type="match status" value="1"/>
</dbReference>
<dbReference type="Pfam" id="PF03816">
    <property type="entry name" value="LytR_cpsA_psr"/>
    <property type="match status" value="1"/>
</dbReference>
<protein>
    <submittedName>
        <fullName evidence="2">Unannotated protein</fullName>
    </submittedName>
</protein>
<accession>A0A6J6EH36</accession>
<reference evidence="2" key="1">
    <citation type="submission" date="2020-05" db="EMBL/GenBank/DDBJ databases">
        <authorList>
            <person name="Chiriac C."/>
            <person name="Salcher M."/>
            <person name="Ghai R."/>
            <person name="Kavagutti S V."/>
        </authorList>
    </citation>
    <scope>NUCLEOTIDE SEQUENCE</scope>
</reference>
<feature type="domain" description="Cell envelope-related transcriptional attenuator" evidence="1">
    <location>
        <begin position="80"/>
        <end position="233"/>
    </location>
</feature>
<dbReference type="InterPro" id="IPR050922">
    <property type="entry name" value="LytR/CpsA/Psr_CW_biosynth"/>
</dbReference>
<name>A0A6J6EH36_9ZZZZ</name>
<organism evidence="2">
    <name type="scientific">freshwater metagenome</name>
    <dbReference type="NCBI Taxonomy" id="449393"/>
    <lineage>
        <taxon>unclassified sequences</taxon>
        <taxon>metagenomes</taxon>
        <taxon>ecological metagenomes</taxon>
    </lineage>
</organism>
<dbReference type="Gene3D" id="3.40.630.190">
    <property type="entry name" value="LCP protein"/>
    <property type="match status" value="1"/>
</dbReference>
<dbReference type="InterPro" id="IPR004474">
    <property type="entry name" value="LytR_CpsA_psr"/>
</dbReference>
<evidence type="ECO:0000259" key="1">
    <source>
        <dbReference type="Pfam" id="PF03816"/>
    </source>
</evidence>
<evidence type="ECO:0000313" key="2">
    <source>
        <dbReference type="EMBL" id="CAB4575417.1"/>
    </source>
</evidence>
<dbReference type="PANTHER" id="PTHR33392">
    <property type="entry name" value="POLYISOPRENYL-TEICHOIC ACID--PEPTIDOGLYCAN TEICHOIC ACID TRANSFERASE TAGU"/>
    <property type="match status" value="1"/>
</dbReference>
<sequence length="318" mass="34226">MNTITVAVAFVVLTAVGLLVATRQQEANVERVGELNGMLADTSGPFVNYLLVGSDTREGIDPNSPDYSGIGNTDDAGGQRSDTLMILHVDNERGTASIMSIPRDLWVDIPGHGKNRINTAYQYGADVLVTTVQQSLGVPLNHYVEVNFNSFKSIVSALGGVDLCFEFPTRDVHVGLNVPEPGCYTLDPIQSLAYARSRYYETFQNGEWVVDGRADLGRIARQQAFMQAAINKAIEQTTSNPLRTSELVNAAVSSLRVDPGTNLVETAEYLKPLAGNGVTRYSLPVMPETIDGKDVLVLGADSPNYLGYFAGVVGPPAQ</sequence>
<proteinExistence type="predicted"/>
<gene>
    <name evidence="2" type="ORF">UFOPK1722_00646</name>
</gene>
<dbReference type="AlphaFoldDB" id="A0A6J6EH36"/>
<dbReference type="EMBL" id="CAEZTS010000042">
    <property type="protein sequence ID" value="CAB4575417.1"/>
    <property type="molecule type" value="Genomic_DNA"/>
</dbReference>